<feature type="chain" id="PRO_5042862351" evidence="1">
    <location>
        <begin position="22"/>
        <end position="157"/>
    </location>
</feature>
<evidence type="ECO:0000313" key="2">
    <source>
        <dbReference type="EMBL" id="KAK7747616.1"/>
    </source>
</evidence>
<feature type="signal peptide" evidence="1">
    <location>
        <begin position="1"/>
        <end position="21"/>
    </location>
</feature>
<dbReference type="Proteomes" id="UP001320420">
    <property type="component" value="Unassembled WGS sequence"/>
</dbReference>
<evidence type="ECO:0000313" key="3">
    <source>
        <dbReference type="Proteomes" id="UP001320420"/>
    </source>
</evidence>
<proteinExistence type="predicted"/>
<sequence>MRTNAICSAAAALAAAPVVLGAALHGRQAIEYQVSEFTGSCIPHSLYCLYDFFLGAAGSTSEPTHCSVITQGPDLLPAIDTTGCEDAAYSWSVALVPGNSSSLGVTVTSALDAQTNLTGVHLIGKDQLAMETHETSISQYYKGPKNFTIGAESIAVS</sequence>
<dbReference type="EMBL" id="JAKJXP020000090">
    <property type="protein sequence ID" value="KAK7747616.1"/>
    <property type="molecule type" value="Genomic_DNA"/>
</dbReference>
<name>A0AAN9UIJ3_9PEZI</name>
<evidence type="ECO:0000256" key="1">
    <source>
        <dbReference type="SAM" id="SignalP"/>
    </source>
</evidence>
<reference evidence="2 3" key="1">
    <citation type="submission" date="2024-02" db="EMBL/GenBank/DDBJ databases">
        <title>De novo assembly and annotation of 12 fungi associated with fruit tree decline syndrome in Ontario, Canada.</title>
        <authorList>
            <person name="Sulman M."/>
            <person name="Ellouze W."/>
            <person name="Ilyukhin E."/>
        </authorList>
    </citation>
    <scope>NUCLEOTIDE SEQUENCE [LARGE SCALE GENOMIC DNA]</scope>
    <source>
        <strain evidence="2 3">M11/M66-122</strain>
    </source>
</reference>
<keyword evidence="1" id="KW-0732">Signal</keyword>
<comment type="caution">
    <text evidence="2">The sequence shown here is derived from an EMBL/GenBank/DDBJ whole genome shotgun (WGS) entry which is preliminary data.</text>
</comment>
<protein>
    <submittedName>
        <fullName evidence="2">Uncharacterized protein</fullName>
    </submittedName>
</protein>
<accession>A0AAN9UIJ3</accession>
<keyword evidence="3" id="KW-1185">Reference proteome</keyword>
<dbReference type="AlphaFoldDB" id="A0AAN9UIJ3"/>
<organism evidence="2 3">
    <name type="scientific">Diatrype stigma</name>
    <dbReference type="NCBI Taxonomy" id="117547"/>
    <lineage>
        <taxon>Eukaryota</taxon>
        <taxon>Fungi</taxon>
        <taxon>Dikarya</taxon>
        <taxon>Ascomycota</taxon>
        <taxon>Pezizomycotina</taxon>
        <taxon>Sordariomycetes</taxon>
        <taxon>Xylariomycetidae</taxon>
        <taxon>Xylariales</taxon>
        <taxon>Diatrypaceae</taxon>
        <taxon>Diatrype</taxon>
    </lineage>
</organism>
<gene>
    <name evidence="2" type="ORF">SLS62_009027</name>
</gene>